<dbReference type="Proteomes" id="UP001556692">
    <property type="component" value="Unassembled WGS sequence"/>
</dbReference>
<dbReference type="EMBL" id="JBDPGJ010000010">
    <property type="protein sequence ID" value="MEX0409611.1"/>
    <property type="molecule type" value="Genomic_DNA"/>
</dbReference>
<gene>
    <name evidence="2" type="ORF">ABGN05_28615</name>
</gene>
<sequence length="238" mass="25204">MMESVVITGASAGIGRATADALVRQGYHVINLDRAPCVAESIETVSVDLRDTATLTTLLEDLAGRHRITGLVNNAGFARTASLDDTDEPLLSDTFALNLTVPALCARILAPHMKARGYGRIINISSRSALGRELRTAYAASKGGIISMTRVWAIELARFGITANCVAPGPITTELFDRMNPEGSERRAHMVGDIPAGRMGRPEEVAAAVAFFLSREAGFVNGQTLYVCGGLSAGKAML</sequence>
<dbReference type="Gene3D" id="3.40.50.720">
    <property type="entry name" value="NAD(P)-binding Rossmann-like Domain"/>
    <property type="match status" value="1"/>
</dbReference>
<organism evidence="2 3">
    <name type="scientific">Aquibium pacificus</name>
    <dbReference type="NCBI Taxonomy" id="3153579"/>
    <lineage>
        <taxon>Bacteria</taxon>
        <taxon>Pseudomonadati</taxon>
        <taxon>Pseudomonadota</taxon>
        <taxon>Alphaproteobacteria</taxon>
        <taxon>Hyphomicrobiales</taxon>
        <taxon>Phyllobacteriaceae</taxon>
        <taxon>Aquibium</taxon>
    </lineage>
</organism>
<dbReference type="InterPro" id="IPR036291">
    <property type="entry name" value="NAD(P)-bd_dom_sf"/>
</dbReference>
<dbReference type="PROSITE" id="PS00061">
    <property type="entry name" value="ADH_SHORT"/>
    <property type="match status" value="1"/>
</dbReference>
<dbReference type="InterPro" id="IPR002347">
    <property type="entry name" value="SDR_fam"/>
</dbReference>
<dbReference type="Pfam" id="PF13561">
    <property type="entry name" value="adh_short_C2"/>
    <property type="match status" value="1"/>
</dbReference>
<dbReference type="InterPro" id="IPR020904">
    <property type="entry name" value="Sc_DH/Rdtase_CS"/>
</dbReference>
<dbReference type="PANTHER" id="PTHR42760:SF129">
    <property type="entry name" value="OXIDOREDUCTASE"/>
    <property type="match status" value="1"/>
</dbReference>
<evidence type="ECO:0000256" key="1">
    <source>
        <dbReference type="ARBA" id="ARBA00006484"/>
    </source>
</evidence>
<dbReference type="PRINTS" id="PR00080">
    <property type="entry name" value="SDRFAMILY"/>
</dbReference>
<comment type="caution">
    <text evidence="2">The sequence shown here is derived from an EMBL/GenBank/DDBJ whole genome shotgun (WGS) entry which is preliminary data.</text>
</comment>
<name>A0ABV3ST22_9HYPH</name>
<dbReference type="CDD" id="cd05233">
    <property type="entry name" value="SDR_c"/>
    <property type="match status" value="1"/>
</dbReference>
<protein>
    <submittedName>
        <fullName evidence="2">SDR family oxidoreductase</fullName>
    </submittedName>
</protein>
<dbReference type="RefSeq" id="WP_367957476.1">
    <property type="nucleotide sequence ID" value="NZ_JBDPGJ010000010.1"/>
</dbReference>
<evidence type="ECO:0000313" key="2">
    <source>
        <dbReference type="EMBL" id="MEX0409611.1"/>
    </source>
</evidence>
<evidence type="ECO:0000313" key="3">
    <source>
        <dbReference type="Proteomes" id="UP001556692"/>
    </source>
</evidence>
<dbReference type="PANTHER" id="PTHR42760">
    <property type="entry name" value="SHORT-CHAIN DEHYDROGENASES/REDUCTASES FAMILY MEMBER"/>
    <property type="match status" value="1"/>
</dbReference>
<reference evidence="2 3" key="1">
    <citation type="submission" date="2024-05" db="EMBL/GenBank/DDBJ databases">
        <authorList>
            <person name="Jiang F."/>
        </authorList>
    </citation>
    <scope>NUCLEOTIDE SEQUENCE [LARGE SCALE GENOMIC DNA]</scope>
    <source>
        <strain evidence="2 3">LZ166</strain>
    </source>
</reference>
<dbReference type="PRINTS" id="PR00081">
    <property type="entry name" value="GDHRDH"/>
</dbReference>
<keyword evidence="3" id="KW-1185">Reference proteome</keyword>
<comment type="similarity">
    <text evidence="1">Belongs to the short-chain dehydrogenases/reductases (SDR) family.</text>
</comment>
<accession>A0ABV3ST22</accession>
<dbReference type="SUPFAM" id="SSF51735">
    <property type="entry name" value="NAD(P)-binding Rossmann-fold domains"/>
    <property type="match status" value="1"/>
</dbReference>
<proteinExistence type="inferred from homology"/>